<sequence length="41" mass="4157">MFIAGNTGTPEHRNTGTPGENTLPSGFQDLSGVLTALAVAI</sequence>
<comment type="caution">
    <text evidence="2">The sequence shown here is derived from an EMBL/GenBank/DDBJ whole genome shotgun (WGS) entry which is preliminary data.</text>
</comment>
<reference evidence="2" key="1">
    <citation type="submission" date="2020-05" db="EMBL/GenBank/DDBJ databases">
        <authorList>
            <consortium name="Genoscope - CEA"/>
            <person name="William W."/>
        </authorList>
    </citation>
    <scope>NUCLEOTIDE SEQUENCE [LARGE SCALE GENOMIC DNA]</scope>
    <source>
        <strain evidence="2">PCC 7821</strain>
    </source>
</reference>
<protein>
    <submittedName>
        <fullName evidence="2">Uncharacterized protein</fullName>
    </submittedName>
</protein>
<dbReference type="EMBL" id="CZCZ02000005">
    <property type="protein sequence ID" value="CAC5340164.1"/>
    <property type="molecule type" value="Genomic_DNA"/>
</dbReference>
<proteinExistence type="predicted"/>
<keyword evidence="3" id="KW-1185">Reference proteome</keyword>
<evidence type="ECO:0000313" key="2">
    <source>
        <dbReference type="EMBL" id="CAC5340164.1"/>
    </source>
</evidence>
<accession>A0A6J7ZFL4</accession>
<feature type="region of interest" description="Disordered" evidence="1">
    <location>
        <begin position="1"/>
        <end position="26"/>
    </location>
</feature>
<dbReference type="AlphaFoldDB" id="A0A6J7ZFL4"/>
<name>A0A6J7ZFL4_PLARU</name>
<gene>
    <name evidence="2" type="ORF">PLAN_100214</name>
</gene>
<evidence type="ECO:0000313" key="3">
    <source>
        <dbReference type="Proteomes" id="UP000196521"/>
    </source>
</evidence>
<feature type="compositionally biased region" description="Polar residues" evidence="1">
    <location>
        <begin position="15"/>
        <end position="25"/>
    </location>
</feature>
<organism evidence="2 3">
    <name type="scientific">Planktothrix rubescens CCAP 1459/22</name>
    <dbReference type="NCBI Taxonomy" id="329571"/>
    <lineage>
        <taxon>Bacteria</taxon>
        <taxon>Bacillati</taxon>
        <taxon>Cyanobacteriota</taxon>
        <taxon>Cyanophyceae</taxon>
        <taxon>Oscillatoriophycideae</taxon>
        <taxon>Oscillatoriales</taxon>
        <taxon>Microcoleaceae</taxon>
        <taxon>Planktothrix</taxon>
    </lineage>
</organism>
<dbReference type="Proteomes" id="UP000196521">
    <property type="component" value="Unassembled WGS sequence"/>
</dbReference>
<evidence type="ECO:0000256" key="1">
    <source>
        <dbReference type="SAM" id="MobiDB-lite"/>
    </source>
</evidence>